<keyword evidence="4" id="KW-1134">Transmembrane beta strand</keyword>
<evidence type="ECO:0000256" key="16">
    <source>
        <dbReference type="SAM" id="SignalP"/>
    </source>
</evidence>
<sequence length="802" mass="87896">MKRFVRFAFSLLLLMGAASAYAQSMSDSQVLEYVQSALQQGTSQNEIMVQLLSRGVTQEQALRVKEMYQQQMGGTTTETGTASLTSVSRKRQLNTQYGNLSSSNLYYANAFRDSLNTGNPEDEVFGRNIFNSSALTFEPNLNLATPENYRLGPGDEVVIYIWGASENTIQQEISPDGYINIPNLGLISLANKSMKEADDLLKQELHKIYADSANNIKVTLGNIRTIQVNVMGEVLYPGTYTLSSFSTVFHALYSAGGVSSIGSLRNVKVARGGKIVKTLDVYEYIMKGDIQDNISLQEGDVIIVPPYDALVKITGKVKRPMRYEMKKNESVATLLAYAGGFSSDAYKKTLRIIRQNGKEYSVEIVDEKNYTAFQMQDGDVVMADSILNRYTNKLEVRGAVYHPGVYQLSGNLNTVRQLVEKADGLLGEAFTARAVLYRERENLTREVLPVDISGILNGTVPDIALRKNDILYIPSIHDLKNWGKVSISGEVNEPGEYTYADNMTLEDLVITAGGLKESASVVRVDIARRIRNPKSTTDSEITGENYSFALKDGFVVDGTPGFVLQPYDQVVVRRSPSYSAQSNVTVTGEVLYGGQYNLNTKSERLSSIIKRAGGVNKFGYVRGAKLTRIANDEELKRMQDAIQMIRREIGTSAANSMGLTVDSTFTVGIDLEAALANPGGDADIVLREGDVINVPEYNNTVKISGAVMMPNTVSYLQGKKVSYYLSQAGGYSSQAKKSKKFIIYMNGQVAELKGSGKKQIEPGCEIVVPNKTRKVNFAGIMSGATSFASLATMIASLANLIK</sequence>
<feature type="domain" description="SLBB" evidence="19">
    <location>
        <begin position="227"/>
        <end position="304"/>
    </location>
</feature>
<feature type="domain" description="Soluble ligand binding" evidence="18">
    <location>
        <begin position="701"/>
        <end position="737"/>
    </location>
</feature>
<evidence type="ECO:0000256" key="6">
    <source>
        <dbReference type="ARBA" id="ARBA00022692"/>
    </source>
</evidence>
<evidence type="ECO:0000259" key="19">
    <source>
        <dbReference type="Pfam" id="PF22461"/>
    </source>
</evidence>
<keyword evidence="6 15" id="KW-0812">Transmembrane</keyword>
<dbReference type="Pfam" id="PF22461">
    <property type="entry name" value="SLBB_2"/>
    <property type="match status" value="1"/>
</dbReference>
<name>A0ABR8V8X2_9BACT</name>
<keyword evidence="11 15" id="KW-0472">Membrane</keyword>
<dbReference type="InterPro" id="IPR019554">
    <property type="entry name" value="Soluble_ligand-bd"/>
</dbReference>
<feature type="chain" id="PRO_5047014501" evidence="16">
    <location>
        <begin position="23"/>
        <end position="802"/>
    </location>
</feature>
<dbReference type="PANTHER" id="PTHR33619:SF3">
    <property type="entry name" value="POLYSACCHARIDE EXPORT PROTEIN GFCE-RELATED"/>
    <property type="match status" value="1"/>
</dbReference>
<keyword evidence="3" id="KW-0813">Transport</keyword>
<dbReference type="Gene3D" id="3.10.560.10">
    <property type="entry name" value="Outer membrane lipoprotein wza domain like"/>
    <property type="match status" value="6"/>
</dbReference>
<dbReference type="Proteomes" id="UP000616346">
    <property type="component" value="Unassembled WGS sequence"/>
</dbReference>
<keyword evidence="15" id="KW-1133">Transmembrane helix</keyword>
<evidence type="ECO:0000259" key="17">
    <source>
        <dbReference type="Pfam" id="PF02563"/>
    </source>
</evidence>
<comment type="similarity">
    <text evidence="2">Belongs to the BexD/CtrA/VexA family.</text>
</comment>
<reference evidence="20 21" key="1">
    <citation type="submission" date="2020-08" db="EMBL/GenBank/DDBJ databases">
        <title>A Genomic Blueprint of the Chicken Gut Microbiome.</title>
        <authorList>
            <person name="Gilroy R."/>
            <person name="Ravi A."/>
            <person name="Getino M."/>
            <person name="Pursley I."/>
            <person name="Horton D.L."/>
            <person name="Alikhan N.-F."/>
            <person name="Baker D."/>
            <person name="Gharbi K."/>
            <person name="Hall N."/>
            <person name="Watson M."/>
            <person name="Adriaenssens E.M."/>
            <person name="Foster-Nyarko E."/>
            <person name="Jarju S."/>
            <person name="Secka A."/>
            <person name="Antonio M."/>
            <person name="Oren A."/>
            <person name="Chaudhuri R."/>
            <person name="La Ragione R.M."/>
            <person name="Hildebrand F."/>
            <person name="Pallen M.J."/>
        </authorList>
    </citation>
    <scope>NUCLEOTIDE SEQUENCE [LARGE SCALE GENOMIC DNA]</scope>
    <source>
        <strain evidence="20 21">Sa1YUN3</strain>
    </source>
</reference>
<evidence type="ECO:0000256" key="5">
    <source>
        <dbReference type="ARBA" id="ARBA00022597"/>
    </source>
</evidence>
<evidence type="ECO:0000256" key="3">
    <source>
        <dbReference type="ARBA" id="ARBA00022448"/>
    </source>
</evidence>
<feature type="domain" description="Soluble ligand binding" evidence="18">
    <location>
        <begin position="584"/>
        <end position="632"/>
    </location>
</feature>
<evidence type="ECO:0000256" key="11">
    <source>
        <dbReference type="ARBA" id="ARBA00023136"/>
    </source>
</evidence>
<evidence type="ECO:0000256" key="4">
    <source>
        <dbReference type="ARBA" id="ARBA00022452"/>
    </source>
</evidence>
<accession>A0ABR8V8X2</accession>
<evidence type="ECO:0000256" key="9">
    <source>
        <dbReference type="ARBA" id="ARBA00023065"/>
    </source>
</evidence>
<evidence type="ECO:0000256" key="14">
    <source>
        <dbReference type="ARBA" id="ARBA00023288"/>
    </source>
</evidence>
<dbReference type="InterPro" id="IPR003715">
    <property type="entry name" value="Poly_export_N"/>
</dbReference>
<evidence type="ECO:0000256" key="15">
    <source>
        <dbReference type="SAM" id="Phobius"/>
    </source>
</evidence>
<organism evidence="20 21">
    <name type="scientific">Phocaeicola faecium</name>
    <dbReference type="NCBI Taxonomy" id="2762213"/>
    <lineage>
        <taxon>Bacteria</taxon>
        <taxon>Pseudomonadati</taxon>
        <taxon>Bacteroidota</taxon>
        <taxon>Bacteroidia</taxon>
        <taxon>Bacteroidales</taxon>
        <taxon>Bacteroidaceae</taxon>
        <taxon>Phocaeicola</taxon>
    </lineage>
</organism>
<keyword evidence="21" id="KW-1185">Reference proteome</keyword>
<dbReference type="PANTHER" id="PTHR33619">
    <property type="entry name" value="POLYSACCHARIDE EXPORT PROTEIN GFCE-RELATED"/>
    <property type="match status" value="1"/>
</dbReference>
<evidence type="ECO:0000313" key="21">
    <source>
        <dbReference type="Proteomes" id="UP000616346"/>
    </source>
</evidence>
<evidence type="ECO:0000256" key="1">
    <source>
        <dbReference type="ARBA" id="ARBA00004571"/>
    </source>
</evidence>
<keyword evidence="10" id="KW-0626">Porin</keyword>
<dbReference type="Pfam" id="PF10531">
    <property type="entry name" value="SLBB"/>
    <property type="match status" value="4"/>
</dbReference>
<keyword evidence="12" id="KW-0564">Palmitate</keyword>
<feature type="domain" description="Soluble ligand binding" evidence="18">
    <location>
        <begin position="311"/>
        <end position="362"/>
    </location>
</feature>
<feature type="transmembrane region" description="Helical" evidence="15">
    <location>
        <begin position="777"/>
        <end position="801"/>
    </location>
</feature>
<feature type="signal peptide" evidence="16">
    <location>
        <begin position="1"/>
        <end position="22"/>
    </location>
</feature>
<dbReference type="Gene3D" id="3.30.1950.10">
    <property type="entry name" value="wza like domain"/>
    <property type="match status" value="1"/>
</dbReference>
<proteinExistence type="inferred from homology"/>
<dbReference type="EMBL" id="JACSPQ010000001">
    <property type="protein sequence ID" value="MBD8001213.1"/>
    <property type="molecule type" value="Genomic_DNA"/>
</dbReference>
<evidence type="ECO:0000256" key="13">
    <source>
        <dbReference type="ARBA" id="ARBA00023237"/>
    </source>
</evidence>
<keyword evidence="7 16" id="KW-0732">Signal</keyword>
<gene>
    <name evidence="20" type="ORF">H9626_03150</name>
</gene>
<evidence type="ECO:0000256" key="8">
    <source>
        <dbReference type="ARBA" id="ARBA00023047"/>
    </source>
</evidence>
<evidence type="ECO:0000259" key="18">
    <source>
        <dbReference type="Pfam" id="PF10531"/>
    </source>
</evidence>
<evidence type="ECO:0000256" key="7">
    <source>
        <dbReference type="ARBA" id="ARBA00022729"/>
    </source>
</evidence>
<keyword evidence="9" id="KW-0406">Ion transport</keyword>
<comment type="caution">
    <text evidence="20">The sequence shown here is derived from an EMBL/GenBank/DDBJ whole genome shotgun (WGS) entry which is preliminary data.</text>
</comment>
<keyword evidence="5" id="KW-0762">Sugar transport</keyword>
<protein>
    <submittedName>
        <fullName evidence="20">SLBB domain-containing protein</fullName>
    </submittedName>
</protein>
<dbReference type="Pfam" id="PF02563">
    <property type="entry name" value="Poly_export"/>
    <property type="match status" value="1"/>
</dbReference>
<keyword evidence="8" id="KW-0625">Polysaccharide transport</keyword>
<evidence type="ECO:0000256" key="2">
    <source>
        <dbReference type="ARBA" id="ARBA00009450"/>
    </source>
</evidence>
<comment type="subcellular location">
    <subcellularLocation>
        <location evidence="1">Cell outer membrane</location>
        <topology evidence="1">Multi-pass membrane protein</topology>
    </subcellularLocation>
</comment>
<keyword evidence="14" id="KW-0449">Lipoprotein</keyword>
<evidence type="ECO:0000313" key="20">
    <source>
        <dbReference type="EMBL" id="MBD8001213.1"/>
    </source>
</evidence>
<evidence type="ECO:0000256" key="10">
    <source>
        <dbReference type="ARBA" id="ARBA00023114"/>
    </source>
</evidence>
<dbReference type="InterPro" id="IPR054765">
    <property type="entry name" value="SLBB_dom"/>
</dbReference>
<keyword evidence="13" id="KW-0998">Cell outer membrane</keyword>
<feature type="domain" description="Polysaccharide export protein N-terminal" evidence="17">
    <location>
        <begin position="145"/>
        <end position="213"/>
    </location>
</feature>
<feature type="domain" description="Soluble ligand binding" evidence="18">
    <location>
        <begin position="484"/>
        <end position="532"/>
    </location>
</feature>
<evidence type="ECO:0000256" key="12">
    <source>
        <dbReference type="ARBA" id="ARBA00023139"/>
    </source>
</evidence>
<dbReference type="InterPro" id="IPR049712">
    <property type="entry name" value="Poly_export"/>
</dbReference>